<proteinExistence type="predicted"/>
<feature type="region of interest" description="Disordered" evidence="1">
    <location>
        <begin position="143"/>
        <end position="189"/>
    </location>
</feature>
<reference evidence="3" key="1">
    <citation type="submission" date="2020-01" db="EMBL/GenBank/DDBJ databases">
        <authorList>
            <person name="Meier V. D."/>
            <person name="Meier V D."/>
        </authorList>
    </citation>
    <scope>NUCLEOTIDE SEQUENCE</scope>
    <source>
        <strain evidence="3">HLG_WM_MAG_02</strain>
    </source>
</reference>
<protein>
    <submittedName>
        <fullName evidence="3">Uncharacterized protein</fullName>
    </submittedName>
</protein>
<feature type="compositionally biased region" description="Polar residues" evidence="1">
    <location>
        <begin position="167"/>
        <end position="189"/>
    </location>
</feature>
<feature type="compositionally biased region" description="Polar residues" evidence="1">
    <location>
        <begin position="145"/>
        <end position="159"/>
    </location>
</feature>
<evidence type="ECO:0000256" key="2">
    <source>
        <dbReference type="SAM" id="Phobius"/>
    </source>
</evidence>
<dbReference type="AlphaFoldDB" id="A0A6S6TGF7"/>
<sequence length="189" mass="21504">MQNNEKKSTIFLKILLITVVIFIGLGFYAYKMIKEDKENSQRNTSNVPTYTRIPHPPLTERDKEEVATKNETLKNDLNHSQEKNLTRTIPEGAEYISDEEQLEREKEANLSMFDNEEFYDDQIIPQDEIDNYKDAVTIPMPGNETVPTPISTNPFNNPSLGIPIPRQNGQKNQHPTLGTPIGNSPSSPF</sequence>
<organism evidence="3">
    <name type="scientific">uncultured Sulfurovum sp</name>
    <dbReference type="NCBI Taxonomy" id="269237"/>
    <lineage>
        <taxon>Bacteria</taxon>
        <taxon>Pseudomonadati</taxon>
        <taxon>Campylobacterota</taxon>
        <taxon>Epsilonproteobacteria</taxon>
        <taxon>Campylobacterales</taxon>
        <taxon>Sulfurovaceae</taxon>
        <taxon>Sulfurovum</taxon>
        <taxon>environmental samples</taxon>
    </lineage>
</organism>
<dbReference type="EMBL" id="CACVAZ010000117">
    <property type="protein sequence ID" value="CAA6818425.1"/>
    <property type="molecule type" value="Genomic_DNA"/>
</dbReference>
<evidence type="ECO:0000256" key="1">
    <source>
        <dbReference type="SAM" id="MobiDB-lite"/>
    </source>
</evidence>
<accession>A0A6S6TGF7</accession>
<keyword evidence="2" id="KW-1133">Transmembrane helix</keyword>
<gene>
    <name evidence="3" type="ORF">HELGO_WM5386</name>
</gene>
<keyword evidence="2" id="KW-0472">Membrane</keyword>
<feature type="transmembrane region" description="Helical" evidence="2">
    <location>
        <begin position="12"/>
        <end position="30"/>
    </location>
</feature>
<feature type="region of interest" description="Disordered" evidence="1">
    <location>
        <begin position="37"/>
        <end position="58"/>
    </location>
</feature>
<evidence type="ECO:0000313" key="3">
    <source>
        <dbReference type="EMBL" id="CAA6818425.1"/>
    </source>
</evidence>
<name>A0A6S6TGF7_9BACT</name>
<keyword evidence="2" id="KW-0812">Transmembrane</keyword>